<protein>
    <recommendedName>
        <fullName evidence="3">HEAT repeat-containing protein</fullName>
    </recommendedName>
</protein>
<organism evidence="1 2">
    <name type="scientific">Chryseobacterium oleae</name>
    <dbReference type="NCBI Taxonomy" id="491207"/>
    <lineage>
        <taxon>Bacteria</taxon>
        <taxon>Pseudomonadati</taxon>
        <taxon>Bacteroidota</taxon>
        <taxon>Flavobacteriia</taxon>
        <taxon>Flavobacteriales</taxon>
        <taxon>Weeksellaceae</taxon>
        <taxon>Chryseobacterium group</taxon>
        <taxon>Chryseobacterium</taxon>
    </lineage>
</organism>
<evidence type="ECO:0000313" key="2">
    <source>
        <dbReference type="Proteomes" id="UP000198769"/>
    </source>
</evidence>
<dbReference type="AlphaFoldDB" id="A0A1I4XAU6"/>
<reference evidence="2" key="1">
    <citation type="submission" date="2016-10" db="EMBL/GenBank/DDBJ databases">
        <authorList>
            <person name="Varghese N."/>
            <person name="Submissions S."/>
        </authorList>
    </citation>
    <scope>NUCLEOTIDE SEQUENCE [LARGE SCALE GENOMIC DNA]</scope>
    <source>
        <strain evidence="2">DSM 25575</strain>
    </source>
</reference>
<keyword evidence="2" id="KW-1185">Reference proteome</keyword>
<dbReference type="EMBL" id="FOVD01000002">
    <property type="protein sequence ID" value="SFN23027.1"/>
    <property type="molecule type" value="Genomic_DNA"/>
</dbReference>
<dbReference type="Proteomes" id="UP000198769">
    <property type="component" value="Unassembled WGS sequence"/>
</dbReference>
<evidence type="ECO:0000313" key="1">
    <source>
        <dbReference type="EMBL" id="SFN23027.1"/>
    </source>
</evidence>
<evidence type="ECO:0008006" key="3">
    <source>
        <dbReference type="Google" id="ProtNLM"/>
    </source>
</evidence>
<proteinExistence type="predicted"/>
<dbReference type="OrthoDB" id="834588at2"/>
<accession>A0A1I4XAU6</accession>
<name>A0A1I4XAU6_CHROL</name>
<sequence>MKRLISLLLFLFFFYAYSQVSDKTAFLIKPLEKFDSFYALDDEKVKDVEKALYKKVSSDELVILAGKSKNVYIKATAIKVLALKGDQRLLGIFKDHFYSQENIVYRTSCLSHEQLISTYIFETVSSEDKKENGFSIKDKKRLEREMASLVLNAKPINKELLEALSYALPENQDTYTKIRKQVIDTRSAELLVTLAKYKNPNDIELIKSFGADAYSAIEQFPDPQFLPFIKEHISDSLDFYVMFALSKFCSEEAKEIVIKAIELDKEQNKENDCGNGCLSTIYQHIYMEKCKLYYPVLADLWLTDKIISFDILDDYEKTHTQKETVKFLLDGFSLPGKAEVIVVNQFDMDNTLDYSTSDIAFDSGLRLVKLLERTKKISKEVYEKGLRDSLLHLGDLDFKRFISKLKDNDSILQNKDILLDKLRNNESAYGALVIIDGIKMLKDKNLFNDGAAIIVSRKAEFKKFPVWEKEYKNFIKENNIKE</sequence>
<dbReference type="RefSeq" id="WP_090024049.1">
    <property type="nucleotide sequence ID" value="NZ_FOVD01000002.1"/>
</dbReference>
<gene>
    <name evidence="1" type="ORF">SAMN05421594_1665</name>
</gene>